<keyword evidence="1" id="KW-1133">Transmembrane helix</keyword>
<keyword evidence="2" id="KW-1185">Reference proteome</keyword>
<evidence type="ECO:0000313" key="3">
    <source>
        <dbReference type="WBParaSite" id="MhA1_Contig492.frz3.gene31"/>
    </source>
</evidence>
<protein>
    <submittedName>
        <fullName evidence="3">Uncharacterized protein</fullName>
    </submittedName>
</protein>
<name>A0A1I8BR55_MELHA</name>
<proteinExistence type="predicted"/>
<feature type="transmembrane region" description="Helical" evidence="1">
    <location>
        <begin position="39"/>
        <end position="61"/>
    </location>
</feature>
<evidence type="ECO:0000256" key="1">
    <source>
        <dbReference type="SAM" id="Phobius"/>
    </source>
</evidence>
<keyword evidence="1" id="KW-0812">Transmembrane</keyword>
<reference evidence="3" key="1">
    <citation type="submission" date="2016-11" db="UniProtKB">
        <authorList>
            <consortium name="WormBaseParasite"/>
        </authorList>
    </citation>
    <scope>IDENTIFICATION</scope>
</reference>
<evidence type="ECO:0000313" key="2">
    <source>
        <dbReference type="Proteomes" id="UP000095281"/>
    </source>
</evidence>
<dbReference type="Proteomes" id="UP000095281">
    <property type="component" value="Unplaced"/>
</dbReference>
<dbReference type="WBParaSite" id="MhA1_Contig492.frz3.gene31">
    <property type="protein sequence ID" value="MhA1_Contig492.frz3.gene31"/>
    <property type="gene ID" value="MhA1_Contig492.frz3.gene31"/>
</dbReference>
<accession>A0A1I8BR55</accession>
<dbReference type="AlphaFoldDB" id="A0A1I8BR55"/>
<keyword evidence="1" id="KW-0472">Membrane</keyword>
<sequence length="161" mass="18459">MSTIITKLSLFPSTTNIDTSPSNKKSNKTHIYHPSTSSTLIFCLVFICLFSISATNAYPAFYMQALPRKSQLNMDAPLLHHAAQKRAFDRLDVSPFDFDAMTKRFNDDELSSLPFNFEYFPSLDTQKRAFDRLEDSGFFGLRKRAFDRLDNSFMLLNKSSN</sequence>
<organism evidence="2 3">
    <name type="scientific">Meloidogyne hapla</name>
    <name type="common">Root-knot nematode worm</name>
    <dbReference type="NCBI Taxonomy" id="6305"/>
    <lineage>
        <taxon>Eukaryota</taxon>
        <taxon>Metazoa</taxon>
        <taxon>Ecdysozoa</taxon>
        <taxon>Nematoda</taxon>
        <taxon>Chromadorea</taxon>
        <taxon>Rhabditida</taxon>
        <taxon>Tylenchina</taxon>
        <taxon>Tylenchomorpha</taxon>
        <taxon>Tylenchoidea</taxon>
        <taxon>Meloidogynidae</taxon>
        <taxon>Meloidogyninae</taxon>
        <taxon>Meloidogyne</taxon>
    </lineage>
</organism>